<protein>
    <submittedName>
        <fullName evidence="1">(apollo) hypothetical protein</fullName>
    </submittedName>
</protein>
<name>A0A8S3X685_PARAO</name>
<accession>A0A8S3X685</accession>
<keyword evidence="2" id="KW-1185">Reference proteome</keyword>
<evidence type="ECO:0000313" key="2">
    <source>
        <dbReference type="Proteomes" id="UP000691718"/>
    </source>
</evidence>
<reference evidence="1" key="1">
    <citation type="submission" date="2021-04" db="EMBL/GenBank/DDBJ databases">
        <authorList>
            <person name="Tunstrom K."/>
        </authorList>
    </citation>
    <scope>NUCLEOTIDE SEQUENCE</scope>
</reference>
<proteinExistence type="predicted"/>
<dbReference type="AlphaFoldDB" id="A0A8S3X685"/>
<dbReference type="OrthoDB" id="7483379at2759"/>
<dbReference type="EMBL" id="CAJQZP010000954">
    <property type="protein sequence ID" value="CAG5002505.1"/>
    <property type="molecule type" value="Genomic_DNA"/>
</dbReference>
<organism evidence="1 2">
    <name type="scientific">Parnassius apollo</name>
    <name type="common">Apollo butterfly</name>
    <name type="synonym">Papilio apollo</name>
    <dbReference type="NCBI Taxonomy" id="110799"/>
    <lineage>
        <taxon>Eukaryota</taxon>
        <taxon>Metazoa</taxon>
        <taxon>Ecdysozoa</taxon>
        <taxon>Arthropoda</taxon>
        <taxon>Hexapoda</taxon>
        <taxon>Insecta</taxon>
        <taxon>Pterygota</taxon>
        <taxon>Neoptera</taxon>
        <taxon>Endopterygota</taxon>
        <taxon>Lepidoptera</taxon>
        <taxon>Glossata</taxon>
        <taxon>Ditrysia</taxon>
        <taxon>Papilionoidea</taxon>
        <taxon>Papilionidae</taxon>
        <taxon>Parnassiinae</taxon>
        <taxon>Parnassini</taxon>
        <taxon>Parnassius</taxon>
        <taxon>Parnassius</taxon>
    </lineage>
</organism>
<evidence type="ECO:0000313" key="1">
    <source>
        <dbReference type="EMBL" id="CAG5002505.1"/>
    </source>
</evidence>
<comment type="caution">
    <text evidence="1">The sequence shown here is derived from an EMBL/GenBank/DDBJ whole genome shotgun (WGS) entry which is preliminary data.</text>
</comment>
<dbReference type="Proteomes" id="UP000691718">
    <property type="component" value="Unassembled WGS sequence"/>
</dbReference>
<gene>
    <name evidence="1" type="ORF">PAPOLLO_LOCUS14069</name>
</gene>
<sequence length="77" mass="8737">MAVVTCITIGELYDDTSKHDDNGVLERLKQLVKNNFPEGWREWKVARLSKKDTVGANPDPQLLNKICSPHDWNCNGL</sequence>